<dbReference type="OrthoDB" id="1596030at2759"/>
<organism evidence="6 7">
    <name type="scientific">Arabis alpina</name>
    <name type="common">Alpine rock-cress</name>
    <dbReference type="NCBI Taxonomy" id="50452"/>
    <lineage>
        <taxon>Eukaryota</taxon>
        <taxon>Viridiplantae</taxon>
        <taxon>Streptophyta</taxon>
        <taxon>Embryophyta</taxon>
        <taxon>Tracheophyta</taxon>
        <taxon>Spermatophyta</taxon>
        <taxon>Magnoliopsida</taxon>
        <taxon>eudicotyledons</taxon>
        <taxon>Gunneridae</taxon>
        <taxon>Pentapetalae</taxon>
        <taxon>rosids</taxon>
        <taxon>malvids</taxon>
        <taxon>Brassicales</taxon>
        <taxon>Brassicaceae</taxon>
        <taxon>Arabideae</taxon>
        <taxon>Arabis</taxon>
    </lineage>
</organism>
<dbReference type="Gramene" id="KFK30717">
    <property type="protein sequence ID" value="KFK30717"/>
    <property type="gene ID" value="AALP_AA6G018400"/>
</dbReference>
<dbReference type="Proteomes" id="UP000029120">
    <property type="component" value="Chromosome 6"/>
</dbReference>
<reference evidence="7" key="1">
    <citation type="journal article" date="2015" name="Nat. Plants">
        <title>Genome expansion of Arabis alpina linked with retrotransposition and reduced symmetric DNA methylation.</title>
        <authorList>
            <person name="Willing E.M."/>
            <person name="Rawat V."/>
            <person name="Mandakova T."/>
            <person name="Maumus F."/>
            <person name="James G.V."/>
            <person name="Nordstroem K.J."/>
            <person name="Becker C."/>
            <person name="Warthmann N."/>
            <person name="Chica C."/>
            <person name="Szarzynska B."/>
            <person name="Zytnicki M."/>
            <person name="Albani M.C."/>
            <person name="Kiefer C."/>
            <person name="Bergonzi S."/>
            <person name="Castaings L."/>
            <person name="Mateos J.L."/>
            <person name="Berns M.C."/>
            <person name="Bujdoso N."/>
            <person name="Piofczyk T."/>
            <person name="de Lorenzo L."/>
            <person name="Barrero-Sicilia C."/>
            <person name="Mateos I."/>
            <person name="Piednoel M."/>
            <person name="Hagmann J."/>
            <person name="Chen-Min-Tao R."/>
            <person name="Iglesias-Fernandez R."/>
            <person name="Schuster S.C."/>
            <person name="Alonso-Blanco C."/>
            <person name="Roudier F."/>
            <person name="Carbonero P."/>
            <person name="Paz-Ares J."/>
            <person name="Davis S.J."/>
            <person name="Pecinka A."/>
            <person name="Quesneville H."/>
            <person name="Colot V."/>
            <person name="Lysak M.A."/>
            <person name="Weigel D."/>
            <person name="Coupland G."/>
            <person name="Schneeberger K."/>
        </authorList>
    </citation>
    <scope>NUCLEOTIDE SEQUENCE [LARGE SCALE GENOMIC DNA]</scope>
    <source>
        <strain evidence="7">cv. Pajares</strain>
    </source>
</reference>
<keyword evidence="4" id="KW-0862">Zinc</keyword>
<sequence length="810" mass="94131">MVPWNSVEKGDCCGGFETITDGYYCKKCKFFVHKKCSESSEYIQHPSHPGHTLQLQRKANVSCDLCGKIIRSLAYHCEACDFNMDLYCVKYPPPEVIDVSEKHRHKLTLLKKRIEFDCDTTCRKRGYGFPYKCDDCDSAFHVDCVWHPSEVKHPLEYTTMDAGERVLLPWIHRHFMMPLNSQKKGYCCDRYETVSDGYYCKICNLFFHKKCVDKAPQSIQHPSHSIHPLWLQLNQNYSICNSCGRIVKDLFYRCDICDIQVDLCCATYPPPEVIDISKKHHHKLTLLKKRIDFECDAKCGKIGDEFPYKCNECDLAFHVDCVWQPNMVSKFEVNHSYHPWHPLTLLTGQAPEYSDGKCRLCGEKINDRFFYHCSSCNFTLDMRCVVHPPPQYLLDLKAHDHQLTLLPRLDSFTCNACGLKGDRSPYGCFPCGFMIHQECLALPRVININRHDHRVSRTSILGVVNSVCGVCRKKVDWIYGGYSCQRCPNYVVHSKCATRAGVWNGKELEDVPEEIEDIEPYVVIDENTIQHFSHKEHHLKRNGNGLLWEENKRCRACSHPIGLQSFYGCIDCDFVLHQNCAEFPKRKWHMLHNERLTLVTNKTNYFLCDACYRISNGFVYYQGRMELDVRCGSISEPFVHPSHPHHPLYHIPEHEYEFCNGCNKMKGYVLKCIEDGCKFVLCFGCATLPQVVKHRVDDHPLSLCYGEEDASGKYWCDICEKESDSRKWFYTCKDHRACLHTKCVFGDSSELMPRSTIYYRKKPFEVVLNNSVTRPFCRKCESRCIYPISLKMLGTSDAYYCSFKCARRFL</sequence>
<evidence type="ECO:0000313" key="7">
    <source>
        <dbReference type="Proteomes" id="UP000029120"/>
    </source>
</evidence>
<dbReference type="SMART" id="SM00109">
    <property type="entry name" value="C1"/>
    <property type="match status" value="5"/>
</dbReference>
<dbReference type="Pfam" id="PF03107">
    <property type="entry name" value="C1_2"/>
    <property type="match status" value="9"/>
</dbReference>
<dbReference type="InterPro" id="IPR046349">
    <property type="entry name" value="C1-like_sf"/>
</dbReference>
<dbReference type="InterPro" id="IPR054483">
    <property type="entry name" value="DC1-like_CT"/>
</dbReference>
<evidence type="ECO:0000256" key="2">
    <source>
        <dbReference type="ARBA" id="ARBA00022737"/>
    </source>
</evidence>
<keyword evidence="3" id="KW-0863">Zinc-finger</keyword>
<keyword evidence="2" id="KW-0677">Repeat</keyword>
<keyword evidence="7" id="KW-1185">Reference proteome</keyword>
<evidence type="ECO:0000256" key="4">
    <source>
        <dbReference type="ARBA" id="ARBA00022833"/>
    </source>
</evidence>
<dbReference type="eggNOG" id="ENOG502RANS">
    <property type="taxonomic scope" value="Eukaryota"/>
</dbReference>
<dbReference type="PROSITE" id="PS50081">
    <property type="entry name" value="ZF_DAG_PE_2"/>
    <property type="match status" value="1"/>
</dbReference>
<dbReference type="InterPro" id="IPR001965">
    <property type="entry name" value="Znf_PHD"/>
</dbReference>
<evidence type="ECO:0000259" key="5">
    <source>
        <dbReference type="PROSITE" id="PS50081"/>
    </source>
</evidence>
<dbReference type="OMA" id="CKICHEV"/>
<evidence type="ECO:0000256" key="1">
    <source>
        <dbReference type="ARBA" id="ARBA00022723"/>
    </source>
</evidence>
<name>A0A087GLG5_ARAAL</name>
<evidence type="ECO:0000256" key="3">
    <source>
        <dbReference type="ARBA" id="ARBA00022771"/>
    </source>
</evidence>
<dbReference type="SUPFAM" id="SSF57889">
    <property type="entry name" value="Cysteine-rich domain"/>
    <property type="match status" value="9"/>
</dbReference>
<feature type="domain" description="Phorbol-ester/DAG-type" evidence="5">
    <location>
        <begin position="173"/>
        <end position="219"/>
    </location>
</feature>
<proteinExistence type="predicted"/>
<dbReference type="SMART" id="SM00249">
    <property type="entry name" value="PHD"/>
    <property type="match status" value="5"/>
</dbReference>
<gene>
    <name evidence="6" type="ordered locus">AALP_Aa6g018400</name>
</gene>
<dbReference type="GO" id="GO:0008270">
    <property type="term" value="F:zinc ion binding"/>
    <property type="evidence" value="ECO:0007669"/>
    <property type="project" value="UniProtKB-KW"/>
</dbReference>
<protein>
    <recommendedName>
        <fullName evidence="5">Phorbol-ester/DAG-type domain-containing protein</fullName>
    </recommendedName>
</protein>
<keyword evidence="1" id="KW-0479">Metal-binding</keyword>
<dbReference type="PANTHER" id="PTHR32410">
    <property type="entry name" value="CYSTEINE/HISTIDINE-RICH C1 DOMAIN FAMILY PROTEIN"/>
    <property type="match status" value="1"/>
</dbReference>
<dbReference type="Gene3D" id="3.30.60.20">
    <property type="match status" value="1"/>
</dbReference>
<dbReference type="InterPro" id="IPR053192">
    <property type="entry name" value="Vacuole_Formation_Reg"/>
</dbReference>
<dbReference type="EMBL" id="CM002874">
    <property type="protein sequence ID" value="KFK30717.1"/>
    <property type="molecule type" value="Genomic_DNA"/>
</dbReference>
<dbReference type="InterPro" id="IPR002219">
    <property type="entry name" value="PKC_DAG/PE"/>
</dbReference>
<dbReference type="AlphaFoldDB" id="A0A087GLG5"/>
<dbReference type="Pfam" id="PF22926">
    <property type="entry name" value="C1-like_CT"/>
    <property type="match status" value="1"/>
</dbReference>
<dbReference type="InterPro" id="IPR004146">
    <property type="entry name" value="DC1"/>
</dbReference>
<evidence type="ECO:0000313" key="6">
    <source>
        <dbReference type="EMBL" id="KFK30717.1"/>
    </source>
</evidence>
<dbReference type="PANTHER" id="PTHR32410:SF154">
    <property type="entry name" value="CHP-RICH ZINC FINGER PROTEIN-LIKE-RELATED"/>
    <property type="match status" value="1"/>
</dbReference>
<accession>A0A087GLG5</accession>